<keyword evidence="1" id="KW-0732">Signal</keyword>
<proteinExistence type="predicted"/>
<dbReference type="GO" id="GO:0016052">
    <property type="term" value="P:carbohydrate catabolic process"/>
    <property type="evidence" value="ECO:0007669"/>
    <property type="project" value="InterPro"/>
</dbReference>
<dbReference type="PANTHER" id="PTHR12145:SF37">
    <property type="entry name" value="MANNAN ENDO-1,6-ALPHA-MANNOSIDASE"/>
    <property type="match status" value="1"/>
</dbReference>
<dbReference type="InterPro" id="IPR005198">
    <property type="entry name" value="Glyco_hydro_76"/>
</dbReference>
<protein>
    <submittedName>
        <fullName evidence="7">Unnamed protein product</fullName>
    </submittedName>
</protein>
<keyword evidence="3" id="KW-0325">Glycoprotein</keyword>
<name>A0AAN4YSK3_ASPOZ</name>
<sequence>MMCDRNQDCFKGFLSSWLTFTTTIAPFTQDQILPKIQASAQAAAKQCSGGDSKTDCGRSWYKQDKWDGSKSLESDMSALSVLSSTMIAHKKEHQAPLTAETGGTSKSNPSAGSGHKDQQTGTPKPITTGDRAGASIVTFFFACGWMASVSWMVYGG</sequence>
<evidence type="ECO:0000256" key="2">
    <source>
        <dbReference type="ARBA" id="ARBA00022801"/>
    </source>
</evidence>
<feature type="region of interest" description="Disordered" evidence="5">
    <location>
        <begin position="92"/>
        <end position="129"/>
    </location>
</feature>
<evidence type="ECO:0000256" key="1">
    <source>
        <dbReference type="ARBA" id="ARBA00022729"/>
    </source>
</evidence>
<dbReference type="GO" id="GO:0008496">
    <property type="term" value="F:mannan endo-1,6-alpha-mannosidase activity"/>
    <property type="evidence" value="ECO:0007669"/>
    <property type="project" value="InterPro"/>
</dbReference>
<evidence type="ECO:0000256" key="4">
    <source>
        <dbReference type="ARBA" id="ARBA00023295"/>
    </source>
</evidence>
<keyword evidence="2" id="KW-0378">Hydrolase</keyword>
<evidence type="ECO:0000313" key="7">
    <source>
        <dbReference type="EMBL" id="GMG33165.1"/>
    </source>
</evidence>
<keyword evidence="4" id="KW-0326">Glycosidase</keyword>
<dbReference type="InterPro" id="IPR014480">
    <property type="entry name" value="Mannan-1_6-alpha_mannosidase"/>
</dbReference>
<comment type="caution">
    <text evidence="7">The sequence shown here is derived from an EMBL/GenBank/DDBJ whole genome shotgun (WGS) entry which is preliminary data.</text>
</comment>
<accession>A0AAN4YSK3</accession>
<keyword evidence="6" id="KW-0812">Transmembrane</keyword>
<reference evidence="7" key="1">
    <citation type="submission" date="2023-04" db="EMBL/GenBank/DDBJ databases">
        <title>Aspergillus oryzae NBRC 4228.</title>
        <authorList>
            <person name="Ichikawa N."/>
            <person name="Sato H."/>
            <person name="Tonouchi N."/>
        </authorList>
    </citation>
    <scope>NUCLEOTIDE SEQUENCE</scope>
    <source>
        <strain evidence="7">NBRC 4228</strain>
    </source>
</reference>
<feature type="compositionally biased region" description="Polar residues" evidence="5">
    <location>
        <begin position="101"/>
        <end position="111"/>
    </location>
</feature>
<feature type="transmembrane region" description="Helical" evidence="6">
    <location>
        <begin position="132"/>
        <end position="154"/>
    </location>
</feature>
<dbReference type="Proteomes" id="UP001165205">
    <property type="component" value="Unassembled WGS sequence"/>
</dbReference>
<dbReference type="Pfam" id="PF03663">
    <property type="entry name" value="Glyco_hydro_76"/>
    <property type="match status" value="1"/>
</dbReference>
<evidence type="ECO:0000256" key="3">
    <source>
        <dbReference type="ARBA" id="ARBA00023180"/>
    </source>
</evidence>
<gene>
    <name evidence="7" type="ORF">Aory04_000874100</name>
</gene>
<evidence type="ECO:0000256" key="6">
    <source>
        <dbReference type="SAM" id="Phobius"/>
    </source>
</evidence>
<evidence type="ECO:0000256" key="5">
    <source>
        <dbReference type="SAM" id="MobiDB-lite"/>
    </source>
</evidence>
<organism evidence="7 8">
    <name type="scientific">Aspergillus oryzae</name>
    <name type="common">Yellow koji mold</name>
    <dbReference type="NCBI Taxonomy" id="5062"/>
    <lineage>
        <taxon>Eukaryota</taxon>
        <taxon>Fungi</taxon>
        <taxon>Dikarya</taxon>
        <taxon>Ascomycota</taxon>
        <taxon>Pezizomycotina</taxon>
        <taxon>Eurotiomycetes</taxon>
        <taxon>Eurotiomycetidae</taxon>
        <taxon>Eurotiales</taxon>
        <taxon>Aspergillaceae</taxon>
        <taxon>Aspergillus</taxon>
        <taxon>Aspergillus subgen. Circumdati</taxon>
    </lineage>
</organism>
<dbReference type="GO" id="GO:0009272">
    <property type="term" value="P:fungal-type cell wall biogenesis"/>
    <property type="evidence" value="ECO:0007669"/>
    <property type="project" value="TreeGrafter"/>
</dbReference>
<keyword evidence="6" id="KW-0472">Membrane</keyword>
<keyword evidence="6" id="KW-1133">Transmembrane helix</keyword>
<dbReference type="AlphaFoldDB" id="A0AAN4YSK3"/>
<evidence type="ECO:0000313" key="8">
    <source>
        <dbReference type="Proteomes" id="UP001165205"/>
    </source>
</evidence>
<dbReference type="PANTHER" id="PTHR12145">
    <property type="entry name" value="MANNAN ENDO-1,6-ALPHA-MANNOSIDASE DCW1"/>
    <property type="match status" value="1"/>
</dbReference>
<dbReference type="EMBL" id="BSYA01000112">
    <property type="protein sequence ID" value="GMG33165.1"/>
    <property type="molecule type" value="Genomic_DNA"/>
</dbReference>